<reference evidence="1" key="1">
    <citation type="submission" date="2021-03" db="EMBL/GenBank/DDBJ databases">
        <title>Comparative genomics and phylogenomic investigation of the class Geoglossomycetes provide insights into ecological specialization and systematics.</title>
        <authorList>
            <person name="Melie T."/>
            <person name="Pirro S."/>
            <person name="Miller A.N."/>
            <person name="Quandt A."/>
        </authorList>
    </citation>
    <scope>NUCLEOTIDE SEQUENCE</scope>
    <source>
        <strain evidence="1">CAQ_001_2017</strain>
    </source>
</reference>
<comment type="caution">
    <text evidence="1">The sequence shown here is derived from an EMBL/GenBank/DDBJ whole genome shotgun (WGS) entry which is preliminary data.</text>
</comment>
<dbReference type="EMBL" id="JAGHQM010002694">
    <property type="protein sequence ID" value="KAH0548250.1"/>
    <property type="molecule type" value="Genomic_DNA"/>
</dbReference>
<sequence length="108" mass="12160">MSELLNFILNHEEQFRRARLPSLYSDFRHQRTTNPDGYAVNVSAWRAALGHAAREGLIPSPDTRSDLLVLRFSDDLRRALETKEWGRPLALGAVIVSGAAAERKKETS</sequence>
<evidence type="ECO:0000313" key="1">
    <source>
        <dbReference type="EMBL" id="KAH0548250.1"/>
    </source>
</evidence>
<name>A0A9P8IHJ2_9PEZI</name>
<dbReference type="Proteomes" id="UP000750711">
    <property type="component" value="Unassembled WGS sequence"/>
</dbReference>
<accession>A0A9P8IHJ2</accession>
<dbReference type="AlphaFoldDB" id="A0A9P8IHJ2"/>
<keyword evidence="2" id="KW-1185">Reference proteome</keyword>
<proteinExistence type="predicted"/>
<protein>
    <submittedName>
        <fullName evidence="1">Uncharacterized protein</fullName>
    </submittedName>
</protein>
<organism evidence="1 2">
    <name type="scientific">Trichoglossum hirsutum</name>
    <dbReference type="NCBI Taxonomy" id="265104"/>
    <lineage>
        <taxon>Eukaryota</taxon>
        <taxon>Fungi</taxon>
        <taxon>Dikarya</taxon>
        <taxon>Ascomycota</taxon>
        <taxon>Pezizomycotina</taxon>
        <taxon>Geoglossomycetes</taxon>
        <taxon>Geoglossales</taxon>
        <taxon>Geoglossaceae</taxon>
        <taxon>Trichoglossum</taxon>
    </lineage>
</organism>
<evidence type="ECO:0000313" key="2">
    <source>
        <dbReference type="Proteomes" id="UP000750711"/>
    </source>
</evidence>
<gene>
    <name evidence="1" type="ORF">GP486_008041</name>
</gene>